<dbReference type="InterPro" id="IPR030700">
    <property type="entry name" value="N-end_Aminoacyl_Trfase"/>
</dbReference>
<gene>
    <name evidence="4" type="primary">bpt</name>
    <name evidence="7" type="ORF">NOG11_09815</name>
</gene>
<evidence type="ECO:0000256" key="1">
    <source>
        <dbReference type="ARBA" id="ARBA00022490"/>
    </source>
</evidence>
<organism evidence="7 8">
    <name type="scientific">Parvularcula maris</name>
    <dbReference type="NCBI Taxonomy" id="2965077"/>
    <lineage>
        <taxon>Bacteria</taxon>
        <taxon>Pseudomonadati</taxon>
        <taxon>Pseudomonadota</taxon>
        <taxon>Alphaproteobacteria</taxon>
        <taxon>Parvularculales</taxon>
        <taxon>Parvularculaceae</taxon>
        <taxon>Parvularcula</taxon>
    </lineage>
</organism>
<dbReference type="NCBIfam" id="NF002343">
    <property type="entry name" value="PRK01305.1-4"/>
    <property type="match status" value="1"/>
</dbReference>
<dbReference type="HAMAP" id="MF_00689">
    <property type="entry name" value="Bpt"/>
    <property type="match status" value="1"/>
</dbReference>
<evidence type="ECO:0000256" key="2">
    <source>
        <dbReference type="ARBA" id="ARBA00022679"/>
    </source>
</evidence>
<dbReference type="Pfam" id="PF04377">
    <property type="entry name" value="ATE_C"/>
    <property type="match status" value="1"/>
</dbReference>
<proteinExistence type="inferred from homology"/>
<dbReference type="PIRSF" id="PIRSF037208">
    <property type="entry name" value="ATE_pro_prd"/>
    <property type="match status" value="1"/>
</dbReference>
<reference evidence="7" key="1">
    <citation type="submission" date="2022-07" db="EMBL/GenBank/DDBJ databases">
        <title>Parvularcula maris sp. nov., an algicidal bacterium isolated from seawater.</title>
        <authorList>
            <person name="Li F."/>
        </authorList>
    </citation>
    <scope>NUCLEOTIDE SEQUENCE</scope>
    <source>
        <strain evidence="7">BGMRC 0090</strain>
    </source>
</reference>
<accession>A0A9X2L9P8</accession>
<dbReference type="InterPro" id="IPR007471">
    <property type="entry name" value="N-end_Aminoacyl_Trfase_N"/>
</dbReference>
<dbReference type="InterPro" id="IPR016181">
    <property type="entry name" value="Acyl_CoA_acyltransferase"/>
</dbReference>
<dbReference type="InterPro" id="IPR017138">
    <property type="entry name" value="Asp_Glu_LeuTrfase"/>
</dbReference>
<keyword evidence="8" id="KW-1185">Reference proteome</keyword>
<dbReference type="GO" id="GO:0004057">
    <property type="term" value="F:arginyl-tRNA--protein transferase activity"/>
    <property type="evidence" value="ECO:0007669"/>
    <property type="project" value="InterPro"/>
</dbReference>
<dbReference type="SUPFAM" id="SSF55729">
    <property type="entry name" value="Acyl-CoA N-acyltransferases (Nat)"/>
    <property type="match status" value="1"/>
</dbReference>
<evidence type="ECO:0000313" key="7">
    <source>
        <dbReference type="EMBL" id="MCQ8185690.1"/>
    </source>
</evidence>
<evidence type="ECO:0000256" key="4">
    <source>
        <dbReference type="HAMAP-Rule" id="MF_00689"/>
    </source>
</evidence>
<keyword evidence="1 4" id="KW-0963">Cytoplasm</keyword>
<dbReference type="EC" id="2.3.2.29" evidence="4"/>
<dbReference type="PANTHER" id="PTHR21367">
    <property type="entry name" value="ARGININE-TRNA-PROTEIN TRANSFERASE 1"/>
    <property type="match status" value="1"/>
</dbReference>
<comment type="function">
    <text evidence="4">Functions in the N-end rule pathway of protein degradation where it conjugates Leu from its aminoacyl-tRNA to the N-termini of proteins containing an N-terminal aspartate or glutamate.</text>
</comment>
<dbReference type="EMBL" id="JANIBC010000007">
    <property type="protein sequence ID" value="MCQ8185690.1"/>
    <property type="molecule type" value="Genomic_DNA"/>
</dbReference>
<comment type="caution">
    <text evidence="7">The sequence shown here is derived from an EMBL/GenBank/DDBJ whole genome shotgun (WGS) entry which is preliminary data.</text>
</comment>
<evidence type="ECO:0000259" key="5">
    <source>
        <dbReference type="Pfam" id="PF04376"/>
    </source>
</evidence>
<dbReference type="Pfam" id="PF04376">
    <property type="entry name" value="ATE_N"/>
    <property type="match status" value="1"/>
</dbReference>
<name>A0A9X2L9P8_9PROT</name>
<dbReference type="GO" id="GO:0071596">
    <property type="term" value="P:ubiquitin-dependent protein catabolic process via the N-end rule pathway"/>
    <property type="evidence" value="ECO:0007669"/>
    <property type="project" value="InterPro"/>
</dbReference>
<protein>
    <recommendedName>
        <fullName evidence="4">Aspartate/glutamate leucyltransferase</fullName>
        <ecNumber evidence="4">2.3.2.29</ecNumber>
    </recommendedName>
</protein>
<comment type="similarity">
    <text evidence="4">Belongs to the R-transferase family. Bpt subfamily.</text>
</comment>
<dbReference type="Proteomes" id="UP001142610">
    <property type="component" value="Unassembled WGS sequence"/>
</dbReference>
<evidence type="ECO:0000313" key="8">
    <source>
        <dbReference type="Proteomes" id="UP001142610"/>
    </source>
</evidence>
<dbReference type="AlphaFoldDB" id="A0A9X2L9P8"/>
<dbReference type="PANTHER" id="PTHR21367:SF1">
    <property type="entry name" value="ARGINYL-TRNA--PROTEIN TRANSFERASE 1"/>
    <property type="match status" value="1"/>
</dbReference>
<dbReference type="RefSeq" id="WP_256619579.1">
    <property type="nucleotide sequence ID" value="NZ_JANIBC010000007.1"/>
</dbReference>
<dbReference type="GO" id="GO:0005737">
    <property type="term" value="C:cytoplasm"/>
    <property type="evidence" value="ECO:0007669"/>
    <property type="project" value="UniProtKB-SubCell"/>
</dbReference>
<evidence type="ECO:0000256" key="3">
    <source>
        <dbReference type="ARBA" id="ARBA00023315"/>
    </source>
</evidence>
<comment type="subcellular location">
    <subcellularLocation>
        <location evidence="4">Cytoplasm</location>
    </subcellularLocation>
</comment>
<comment type="catalytic activity">
    <reaction evidence="4">
        <text>N-terminal L-aspartyl-[protein] + L-leucyl-tRNA(Leu) = N-terminal L-leucyl-L-aspartyl-[protein] + tRNA(Leu) + H(+)</text>
        <dbReference type="Rhea" id="RHEA:50420"/>
        <dbReference type="Rhea" id="RHEA-COMP:9613"/>
        <dbReference type="Rhea" id="RHEA-COMP:9622"/>
        <dbReference type="Rhea" id="RHEA-COMP:12669"/>
        <dbReference type="Rhea" id="RHEA-COMP:12674"/>
        <dbReference type="ChEBI" id="CHEBI:15378"/>
        <dbReference type="ChEBI" id="CHEBI:64720"/>
        <dbReference type="ChEBI" id="CHEBI:78442"/>
        <dbReference type="ChEBI" id="CHEBI:78494"/>
        <dbReference type="ChEBI" id="CHEBI:133042"/>
        <dbReference type="EC" id="2.3.2.29"/>
    </reaction>
</comment>
<feature type="domain" description="N-end aminoacyl transferase N-terminal" evidence="5">
    <location>
        <begin position="19"/>
        <end position="84"/>
    </location>
</feature>
<sequence length="239" mass="27457">MNNFFLGQRSEFYVTAETPCPYLEGKREKKIFTFLGGDQAPIINATLSKRGFRRSQNIAYLPACDGCSACRAVRVVADGFGEDRFKRTIRRNRDLKRVMRPAKVTTEQFSVLRGYLDHRHEGGGMAEMTVLDYQQMVEQTPVDTFILEYRDEGGRLIACALSDRLEDGLSMVYSFFEPEEEKRSLGTFMIADHVRFARELGLPYVYLGYWVKGSPKMDYKAKFQPLEVLSREGWVPLQA</sequence>
<keyword evidence="2 4" id="KW-0808">Transferase</keyword>
<keyword evidence="3 4" id="KW-0012">Acyltransferase</keyword>
<dbReference type="GO" id="GO:0008914">
    <property type="term" value="F:leucyl-tRNA--protein transferase activity"/>
    <property type="evidence" value="ECO:0007669"/>
    <property type="project" value="UniProtKB-UniRule"/>
</dbReference>
<feature type="domain" description="N-end rule aminoacyl transferase C-terminal" evidence="6">
    <location>
        <begin position="107"/>
        <end position="229"/>
    </location>
</feature>
<evidence type="ECO:0000259" key="6">
    <source>
        <dbReference type="Pfam" id="PF04377"/>
    </source>
</evidence>
<dbReference type="InterPro" id="IPR007472">
    <property type="entry name" value="N-end_Aminoacyl_Trfase_C"/>
</dbReference>
<comment type="catalytic activity">
    <reaction evidence="4">
        <text>N-terminal L-glutamyl-[protein] + L-leucyl-tRNA(Leu) = N-terminal L-leucyl-L-glutamyl-[protein] + tRNA(Leu) + H(+)</text>
        <dbReference type="Rhea" id="RHEA:50412"/>
        <dbReference type="Rhea" id="RHEA-COMP:9613"/>
        <dbReference type="Rhea" id="RHEA-COMP:9622"/>
        <dbReference type="Rhea" id="RHEA-COMP:12664"/>
        <dbReference type="Rhea" id="RHEA-COMP:12668"/>
        <dbReference type="ChEBI" id="CHEBI:15378"/>
        <dbReference type="ChEBI" id="CHEBI:64721"/>
        <dbReference type="ChEBI" id="CHEBI:78442"/>
        <dbReference type="ChEBI" id="CHEBI:78494"/>
        <dbReference type="ChEBI" id="CHEBI:133041"/>
        <dbReference type="EC" id="2.3.2.29"/>
    </reaction>
</comment>